<keyword evidence="1" id="KW-0812">Transmembrane</keyword>
<dbReference type="Proteomes" id="UP000676169">
    <property type="component" value="Chromosome"/>
</dbReference>
<protein>
    <recommendedName>
        <fullName evidence="4">DUF3301 domain-containing protein</fullName>
    </recommendedName>
</protein>
<keyword evidence="1" id="KW-1133">Transmembrane helix</keyword>
<reference evidence="2" key="1">
    <citation type="submission" date="2021-04" db="EMBL/GenBank/DDBJ databases">
        <title>Luteolibacter sp. 32A isolated from the skin of an Anderson's salamander (Ambystoma andersonii).</title>
        <authorList>
            <person name="Spergser J."/>
            <person name="Busse H.-J."/>
        </authorList>
    </citation>
    <scope>NUCLEOTIDE SEQUENCE</scope>
    <source>
        <strain evidence="2">32A</strain>
    </source>
</reference>
<evidence type="ECO:0000256" key="1">
    <source>
        <dbReference type="SAM" id="Phobius"/>
    </source>
</evidence>
<dbReference type="RefSeq" id="WP_211630845.1">
    <property type="nucleotide sequence ID" value="NZ_CP073100.1"/>
</dbReference>
<organism evidence="2 3">
    <name type="scientific">Luteolibacter ambystomatis</name>
    <dbReference type="NCBI Taxonomy" id="2824561"/>
    <lineage>
        <taxon>Bacteria</taxon>
        <taxon>Pseudomonadati</taxon>
        <taxon>Verrucomicrobiota</taxon>
        <taxon>Verrucomicrobiia</taxon>
        <taxon>Verrucomicrobiales</taxon>
        <taxon>Verrucomicrobiaceae</taxon>
        <taxon>Luteolibacter</taxon>
    </lineage>
</organism>
<evidence type="ECO:0000313" key="2">
    <source>
        <dbReference type="EMBL" id="QUE50705.1"/>
    </source>
</evidence>
<gene>
    <name evidence="2" type="ORF">KBB96_17820</name>
</gene>
<name>A0A975G8L0_9BACT</name>
<keyword evidence="3" id="KW-1185">Reference proteome</keyword>
<evidence type="ECO:0000313" key="3">
    <source>
        <dbReference type="Proteomes" id="UP000676169"/>
    </source>
</evidence>
<accession>A0A975G8L0</accession>
<dbReference type="KEGG" id="lamb:KBB96_17820"/>
<dbReference type="AlphaFoldDB" id="A0A975G8L0"/>
<evidence type="ECO:0008006" key="4">
    <source>
        <dbReference type="Google" id="ProtNLM"/>
    </source>
</evidence>
<keyword evidence="1" id="KW-0472">Membrane</keyword>
<proteinExistence type="predicted"/>
<feature type="transmembrane region" description="Helical" evidence="1">
    <location>
        <begin position="6"/>
        <end position="22"/>
    </location>
</feature>
<sequence>MNDYGVVLMVVVLIAAIIHWCWRLSRARTLLEEWADSSGFRLLESEKRDFFKGPFFWGSSKLQVVYRITVCDRSGRERQGWVRCGDWFFGLMGSQVEVKWDDE</sequence>
<dbReference type="EMBL" id="CP073100">
    <property type="protein sequence ID" value="QUE50705.1"/>
    <property type="molecule type" value="Genomic_DNA"/>
</dbReference>